<gene>
    <name evidence="2" type="ORF">DUPY_24210</name>
</gene>
<dbReference type="RefSeq" id="WP_070248380.1">
    <property type="nucleotide sequence ID" value="NZ_LROM01000084.1"/>
</dbReference>
<proteinExistence type="predicted"/>
<dbReference type="EMBL" id="LROM01000084">
    <property type="protein sequence ID" value="OFA00217.1"/>
    <property type="molecule type" value="Genomic_DNA"/>
</dbReference>
<organism evidence="2 3">
    <name type="scientific">Duganella phyllosphaerae</name>
    <dbReference type="NCBI Taxonomy" id="762836"/>
    <lineage>
        <taxon>Bacteria</taxon>
        <taxon>Pseudomonadati</taxon>
        <taxon>Pseudomonadota</taxon>
        <taxon>Betaproteobacteria</taxon>
        <taxon>Burkholderiales</taxon>
        <taxon>Oxalobacteraceae</taxon>
        <taxon>Telluria group</taxon>
        <taxon>Duganella</taxon>
    </lineage>
</organism>
<accession>A0A1E7WMF4</accession>
<dbReference type="InterPro" id="IPR001173">
    <property type="entry name" value="Glyco_trans_2-like"/>
</dbReference>
<dbReference type="GO" id="GO:0016740">
    <property type="term" value="F:transferase activity"/>
    <property type="evidence" value="ECO:0007669"/>
    <property type="project" value="UniProtKB-KW"/>
</dbReference>
<dbReference type="AlphaFoldDB" id="A0A1E7WMF4"/>
<protein>
    <submittedName>
        <fullName evidence="2">Glycosyl transferase family 2</fullName>
    </submittedName>
</protein>
<evidence type="ECO:0000259" key="1">
    <source>
        <dbReference type="Pfam" id="PF00535"/>
    </source>
</evidence>
<evidence type="ECO:0000313" key="3">
    <source>
        <dbReference type="Proteomes" id="UP000175989"/>
    </source>
</evidence>
<keyword evidence="3" id="KW-1185">Reference proteome</keyword>
<comment type="caution">
    <text evidence="2">The sequence shown here is derived from an EMBL/GenBank/DDBJ whole genome shotgun (WGS) entry which is preliminary data.</text>
</comment>
<dbReference type="Pfam" id="PF00535">
    <property type="entry name" value="Glycos_transf_2"/>
    <property type="match status" value="1"/>
</dbReference>
<dbReference type="Proteomes" id="UP000175989">
    <property type="component" value="Unassembled WGS sequence"/>
</dbReference>
<dbReference type="SUPFAM" id="SSF53448">
    <property type="entry name" value="Nucleotide-diphospho-sugar transferases"/>
    <property type="match status" value="1"/>
</dbReference>
<name>A0A1E7WMF4_9BURK</name>
<sequence length="320" mass="35055">MKITTVIPAYKSKYLLELLAALAQQTEPADEVIFSDDSPDQSFTAMLANEQLADIVRKLNITVMPGPRRGAYANWSQCINAYGGKTELVHILCDDDIIYPQFYERHRWAHRHGTFSSTVSRRWTASEVGQPLQGGLNIPDEIANHPQRLVPLDSGVVFSTTVGWSRNWFGEVSNSVMRAETANLIVQRGVGGISMAGLEDLGALTVGSIANPLCFINEHLGFFRQSPNQNSANGNSAVMKCAIMSYLGLALTGHRLGQLSREQMLATIGTVGANVLLHYASQPDTAEIRARLPALMAGEPDSEEPFLAAWRDFVTAHGHY</sequence>
<reference evidence="3" key="1">
    <citation type="journal article" date="2016" name="Front. Microbiol.">
        <title>Molecular Keys to the Janthinobacterium and Duganella spp. Interaction with the Plant Pathogen Fusarium graminearum.</title>
        <authorList>
            <person name="Haack F.S."/>
            <person name="Poehlein A."/>
            <person name="Kroger C."/>
            <person name="Voigt C.A."/>
            <person name="Piepenbring M."/>
            <person name="Bode H.B."/>
            <person name="Daniel R."/>
            <person name="Schafer W."/>
            <person name="Streit W.R."/>
        </authorList>
    </citation>
    <scope>NUCLEOTIDE SEQUENCE [LARGE SCALE GENOMIC DNA]</scope>
    <source>
        <strain evidence="3">T54</strain>
    </source>
</reference>
<dbReference type="InterPro" id="IPR029044">
    <property type="entry name" value="Nucleotide-diphossugar_trans"/>
</dbReference>
<feature type="domain" description="Glycosyltransferase 2-like" evidence="1">
    <location>
        <begin position="6"/>
        <end position="102"/>
    </location>
</feature>
<evidence type="ECO:0000313" key="2">
    <source>
        <dbReference type="EMBL" id="OFA00217.1"/>
    </source>
</evidence>
<dbReference type="Gene3D" id="3.90.550.10">
    <property type="entry name" value="Spore Coat Polysaccharide Biosynthesis Protein SpsA, Chain A"/>
    <property type="match status" value="1"/>
</dbReference>
<keyword evidence="2" id="KW-0808">Transferase</keyword>
<dbReference type="OrthoDB" id="9088257at2"/>